<accession>A0A0E0DUG0</accession>
<protein>
    <submittedName>
        <fullName evidence="1">Uncharacterized protein</fullName>
    </submittedName>
</protein>
<sequence>MPRQKKKKGLPSGHSSPQLQQTAVEALVVDIAARVGGGGGGDGEVLVHDVVRDALFPVAARFCFGDGIGERDVRDLQRVLREFELDVVVGGFGGSMLANLVHWWRLRHFFLGSGTESVVSCVEWTLAHLVIQPEIQDKLRREVVAADRHTSAP</sequence>
<dbReference type="Gene3D" id="1.10.630.10">
    <property type="entry name" value="Cytochrome P450"/>
    <property type="match status" value="1"/>
</dbReference>
<dbReference type="AlphaFoldDB" id="A0A0E0DUG0"/>
<proteinExistence type="predicted"/>
<dbReference type="GO" id="GO:0016705">
    <property type="term" value="F:oxidoreductase activity, acting on paired donors, with incorporation or reduction of molecular oxygen"/>
    <property type="evidence" value="ECO:0007669"/>
    <property type="project" value="InterPro"/>
</dbReference>
<dbReference type="GO" id="GO:0020037">
    <property type="term" value="F:heme binding"/>
    <property type="evidence" value="ECO:0007669"/>
    <property type="project" value="InterPro"/>
</dbReference>
<reference evidence="1" key="1">
    <citation type="submission" date="2015-04" db="UniProtKB">
        <authorList>
            <consortium name="EnsemblPlants"/>
        </authorList>
    </citation>
    <scope>IDENTIFICATION</scope>
</reference>
<organism evidence="1">
    <name type="scientific">Oryza meridionalis</name>
    <dbReference type="NCBI Taxonomy" id="40149"/>
    <lineage>
        <taxon>Eukaryota</taxon>
        <taxon>Viridiplantae</taxon>
        <taxon>Streptophyta</taxon>
        <taxon>Embryophyta</taxon>
        <taxon>Tracheophyta</taxon>
        <taxon>Spermatophyta</taxon>
        <taxon>Magnoliopsida</taxon>
        <taxon>Liliopsida</taxon>
        <taxon>Poales</taxon>
        <taxon>Poaceae</taxon>
        <taxon>BOP clade</taxon>
        <taxon>Oryzoideae</taxon>
        <taxon>Oryzeae</taxon>
        <taxon>Oryzinae</taxon>
        <taxon>Oryza</taxon>
    </lineage>
</organism>
<dbReference type="Proteomes" id="UP000008021">
    <property type="component" value="Chromosome 5"/>
</dbReference>
<dbReference type="Gramene" id="OMERI05G22060.1">
    <property type="protein sequence ID" value="OMERI05G22060.1"/>
    <property type="gene ID" value="OMERI05G22060"/>
</dbReference>
<name>A0A0E0DUG0_9ORYZ</name>
<dbReference type="InterPro" id="IPR036396">
    <property type="entry name" value="Cyt_P450_sf"/>
</dbReference>
<dbReference type="STRING" id="40149.A0A0E0DUG0"/>
<evidence type="ECO:0000313" key="2">
    <source>
        <dbReference type="Proteomes" id="UP000008021"/>
    </source>
</evidence>
<dbReference type="GO" id="GO:0004497">
    <property type="term" value="F:monooxygenase activity"/>
    <property type="evidence" value="ECO:0007669"/>
    <property type="project" value="InterPro"/>
</dbReference>
<dbReference type="GO" id="GO:0005506">
    <property type="term" value="F:iron ion binding"/>
    <property type="evidence" value="ECO:0007669"/>
    <property type="project" value="InterPro"/>
</dbReference>
<dbReference type="HOGENOM" id="CLU_1716161_0_0_1"/>
<keyword evidence="2" id="KW-1185">Reference proteome</keyword>
<reference evidence="1" key="2">
    <citation type="submission" date="2018-05" db="EMBL/GenBank/DDBJ databases">
        <title>OmerRS3 (Oryza meridionalis Reference Sequence Version 3).</title>
        <authorList>
            <person name="Zhang J."/>
            <person name="Kudrna D."/>
            <person name="Lee S."/>
            <person name="Talag J."/>
            <person name="Welchert J."/>
            <person name="Wing R.A."/>
        </authorList>
    </citation>
    <scope>NUCLEOTIDE SEQUENCE [LARGE SCALE GENOMIC DNA]</scope>
    <source>
        <strain evidence="1">cv. OR44</strain>
    </source>
</reference>
<dbReference type="EnsemblPlants" id="OMERI05G22060.1">
    <property type="protein sequence ID" value="OMERI05G22060.1"/>
    <property type="gene ID" value="OMERI05G22060"/>
</dbReference>
<dbReference type="SUPFAM" id="SSF48264">
    <property type="entry name" value="Cytochrome P450"/>
    <property type="match status" value="1"/>
</dbReference>
<evidence type="ECO:0000313" key="1">
    <source>
        <dbReference type="EnsemblPlants" id="OMERI05G22060.1"/>
    </source>
</evidence>